<gene>
    <name evidence="2" type="ORF">ITP53_04930</name>
</gene>
<reference evidence="2" key="1">
    <citation type="submission" date="2020-11" db="EMBL/GenBank/DDBJ databases">
        <title>Whole-genome analyses of Nonomuraea sp. K274.</title>
        <authorList>
            <person name="Veyisoglu A."/>
        </authorList>
    </citation>
    <scope>NUCLEOTIDE SEQUENCE</scope>
    <source>
        <strain evidence="2">K274</strain>
    </source>
</reference>
<organism evidence="2 3">
    <name type="scientific">Nonomuraea cypriaca</name>
    <dbReference type="NCBI Taxonomy" id="1187855"/>
    <lineage>
        <taxon>Bacteria</taxon>
        <taxon>Bacillati</taxon>
        <taxon>Actinomycetota</taxon>
        <taxon>Actinomycetes</taxon>
        <taxon>Streptosporangiales</taxon>
        <taxon>Streptosporangiaceae</taxon>
        <taxon>Nonomuraea</taxon>
    </lineage>
</organism>
<evidence type="ECO:0000256" key="1">
    <source>
        <dbReference type="SAM" id="MobiDB-lite"/>
    </source>
</evidence>
<keyword evidence="3" id="KW-1185">Reference proteome</keyword>
<accession>A0A931EZE0</accession>
<feature type="region of interest" description="Disordered" evidence="1">
    <location>
        <begin position="39"/>
        <end position="60"/>
    </location>
</feature>
<comment type="caution">
    <text evidence="2">The sequence shown here is derived from an EMBL/GenBank/DDBJ whole genome shotgun (WGS) entry which is preliminary data.</text>
</comment>
<name>A0A931EZE0_9ACTN</name>
<evidence type="ECO:0000313" key="3">
    <source>
        <dbReference type="Proteomes" id="UP000605361"/>
    </source>
</evidence>
<dbReference type="Proteomes" id="UP000605361">
    <property type="component" value="Unassembled WGS sequence"/>
</dbReference>
<dbReference type="EMBL" id="JADOGI010000009">
    <property type="protein sequence ID" value="MBF8185093.1"/>
    <property type="molecule type" value="Genomic_DNA"/>
</dbReference>
<dbReference type="AlphaFoldDB" id="A0A931EZE0"/>
<sequence>MGDGLQVTLCLTYDLVVSWDAELTALTSRIADRLFNRPEPKATFGDLEGSARGDKHGPPR</sequence>
<protein>
    <submittedName>
        <fullName evidence="2">Uncharacterized protein</fullName>
    </submittedName>
</protein>
<evidence type="ECO:0000313" key="2">
    <source>
        <dbReference type="EMBL" id="MBF8185093.1"/>
    </source>
</evidence>
<feature type="compositionally biased region" description="Basic and acidic residues" evidence="1">
    <location>
        <begin position="49"/>
        <end position="60"/>
    </location>
</feature>
<proteinExistence type="predicted"/>